<dbReference type="NCBIfam" id="TIGR01167">
    <property type="entry name" value="LPXTG_anchor"/>
    <property type="match status" value="1"/>
</dbReference>
<dbReference type="KEGG" id="sna:Snas_1778"/>
<dbReference type="HOGENOM" id="CLU_1250000_0_0_11"/>
<feature type="transmembrane region" description="Helical" evidence="2">
    <location>
        <begin position="188"/>
        <end position="209"/>
    </location>
</feature>
<feature type="region of interest" description="Disordered" evidence="1">
    <location>
        <begin position="144"/>
        <end position="184"/>
    </location>
</feature>
<keyword evidence="3" id="KW-0732">Signal</keyword>
<evidence type="ECO:0000256" key="2">
    <source>
        <dbReference type="SAM" id="Phobius"/>
    </source>
</evidence>
<organism evidence="4 5">
    <name type="scientific">Stackebrandtia nassauensis (strain DSM 44728 / CIP 108903 / NRRL B-16338 / NBRC 102104 / LLR-40K-21)</name>
    <dbReference type="NCBI Taxonomy" id="446470"/>
    <lineage>
        <taxon>Bacteria</taxon>
        <taxon>Bacillati</taxon>
        <taxon>Actinomycetota</taxon>
        <taxon>Actinomycetes</taxon>
        <taxon>Glycomycetales</taxon>
        <taxon>Glycomycetaceae</taxon>
        <taxon>Stackebrandtia</taxon>
    </lineage>
</organism>
<dbReference type="eggNOG" id="ENOG5033NB7">
    <property type="taxonomic scope" value="Bacteria"/>
</dbReference>
<name>D3PYA8_STANL</name>
<keyword evidence="5" id="KW-1185">Reference proteome</keyword>
<feature type="signal peptide" evidence="3">
    <location>
        <begin position="1"/>
        <end position="29"/>
    </location>
</feature>
<protein>
    <submittedName>
        <fullName evidence="4">LPXTG-motif cell wall anchor domain protein</fullName>
    </submittedName>
</protein>
<dbReference type="Proteomes" id="UP000000844">
    <property type="component" value="Chromosome"/>
</dbReference>
<evidence type="ECO:0000313" key="4">
    <source>
        <dbReference type="EMBL" id="ADD41475.1"/>
    </source>
</evidence>
<evidence type="ECO:0000313" key="5">
    <source>
        <dbReference type="Proteomes" id="UP000000844"/>
    </source>
</evidence>
<keyword evidence="2" id="KW-1133">Transmembrane helix</keyword>
<gene>
    <name evidence="4" type="ordered locus">Snas_1778</name>
</gene>
<keyword evidence="2" id="KW-0472">Membrane</keyword>
<accession>D3PYA8</accession>
<evidence type="ECO:0000256" key="3">
    <source>
        <dbReference type="SAM" id="SignalP"/>
    </source>
</evidence>
<dbReference type="EMBL" id="CP001778">
    <property type="protein sequence ID" value="ADD41475.1"/>
    <property type="molecule type" value="Genomic_DNA"/>
</dbReference>
<feature type="compositionally biased region" description="Low complexity" evidence="1">
    <location>
        <begin position="152"/>
        <end position="176"/>
    </location>
</feature>
<proteinExistence type="predicted"/>
<dbReference type="AlphaFoldDB" id="D3PYA8"/>
<feature type="chain" id="PRO_5003049353" evidence="3">
    <location>
        <begin position="30"/>
        <end position="221"/>
    </location>
</feature>
<keyword evidence="2" id="KW-0812">Transmembrane</keyword>
<reference evidence="4 5" key="1">
    <citation type="journal article" date="2009" name="Stand. Genomic Sci.">
        <title>Complete genome sequence of Stackebrandtia nassauensis type strain (LLR-40K-21).</title>
        <authorList>
            <person name="Munk C."/>
            <person name="Lapidus A."/>
            <person name="Copeland A."/>
            <person name="Jando M."/>
            <person name="Mayilraj S."/>
            <person name="Glavina Del Rio T."/>
            <person name="Nolan M."/>
            <person name="Chen F."/>
            <person name="Lucas S."/>
            <person name="Tice H."/>
            <person name="Cheng J.F."/>
            <person name="Han C."/>
            <person name="Detter J.C."/>
            <person name="Bruce D."/>
            <person name="Goodwin L."/>
            <person name="Chain P."/>
            <person name="Pitluck S."/>
            <person name="Goker M."/>
            <person name="Ovchinikova G."/>
            <person name="Pati A."/>
            <person name="Ivanova N."/>
            <person name="Mavromatis K."/>
            <person name="Chen A."/>
            <person name="Palaniappan K."/>
            <person name="Land M."/>
            <person name="Hauser L."/>
            <person name="Chang Y.J."/>
            <person name="Jeffries C.D."/>
            <person name="Bristow J."/>
            <person name="Eisen J.A."/>
            <person name="Markowitz V."/>
            <person name="Hugenholtz P."/>
            <person name="Kyrpides N.C."/>
            <person name="Klenk H.P."/>
        </authorList>
    </citation>
    <scope>NUCLEOTIDE SEQUENCE [LARGE SCALE GENOMIC DNA]</scope>
    <source>
        <strain evidence="5">DSM 44728 / CIP 108903 / NRRL B-16338 / NBRC 102104 / LLR-40K-21</strain>
    </source>
</reference>
<evidence type="ECO:0000256" key="1">
    <source>
        <dbReference type="SAM" id="MobiDB-lite"/>
    </source>
</evidence>
<sequence>MLSPKSMLRRLVPVALAVAIIGAPSAAQATEVTIDINPGNVPTTAEGHGDHSCDQVPDDIADDQDGWVFVLPSDHGDKGKFVLVTATFEDTEGVEHTYNTDDNGGIVESGTSKAYIITPAGWTLTGATAEVTGVGEDAKFNLTHTCPGKGGENPSESPSPSDSGSATPGDGTSSPGGDDELPVTGSSLTTPLIAGVVLALAGVIALVLAQRRRVMAMRDNN</sequence>
<dbReference type="STRING" id="446470.Snas_1778"/>